<evidence type="ECO:0000256" key="10">
    <source>
        <dbReference type="ARBA" id="ARBA00022840"/>
    </source>
</evidence>
<feature type="region of interest" description="Disordered" evidence="16">
    <location>
        <begin position="708"/>
        <end position="739"/>
    </location>
</feature>
<evidence type="ECO:0000256" key="5">
    <source>
        <dbReference type="ARBA" id="ARBA00022527"/>
    </source>
</evidence>
<dbReference type="CDD" id="cd11876">
    <property type="entry name" value="SH3_MLK"/>
    <property type="match status" value="1"/>
</dbReference>
<dbReference type="Pfam" id="PF14604">
    <property type="entry name" value="SH3_9"/>
    <property type="match status" value="1"/>
</dbReference>
<evidence type="ECO:0000256" key="16">
    <source>
        <dbReference type="SAM" id="MobiDB-lite"/>
    </source>
</evidence>
<sequence length="1018" mass="113672">MPPRPAAGRAAMAAEEQRPPLALFTAVYDYIAQGEDELSLRRGEIVEVLSKDANISGDEGWWTGKIGDRVGIFPAVYVTEEDPLAVTSVIGDVDPPRVSFSELKLEEVIGVGGFGKVYRGYWNDEVVAVKAARQDANEDIEVIKESVLQEAKLFWMLQHENIVSLKGVCLEEPNLCLVMEYARGGPLNRVLSGRKIRPGILVDWAIQVARGMAYLHVDAPISLIHRDLKSSNVLLSETILPEDTLEDKTLKITDFGLAREVYKTTRMSAAGTYAWMPPEVIKNSTFSHASDVWSYGVLLWELLTGETPYKGIDALAVAYGVAVNKLTLPIPSTCPEPWRVLMEACWHSNPRERPLFPEILEQLEHIRQSEFTRAPHESFHTMQDGWRLEIEEVLRDLRRKEKELRCREEELTRAQLQQRLVEQNLAQKERELEMREIDLAARELHILIFASNMSHSQPPQPNKRKGKFSKIKLLKKDTISSPLDFRHTLTVRPSDDESSVKQLVAVAKDTPPGSPAIMRAIALPADGVKGKTWGPSTGHQRARAHLPLPALRPRAARPSCSAPHLPPHLAPQPRAARLPHPGCFLPYTDFSPDDWGPEFPLSTSSRYTIPMPTLYSTEGYKFKKPSIIELVLYNMAALLGGVAAGYDVRVSNVSPLHPTLQPHRSEVETEPLASSLYEGYGYAHNTYHGPTRHLRAPLNAITGSPLSSLQAEEQKPMRFTDSPTHYAHASSSSGCGHSAAPLSATSGLNTAYTGTSGLGTAYTGTSGLGTAYTGTQPPTPSPRRTSSSTSDHLADLYHNYRENFQPSASQDRIQDYYYRAEPYSYERTADYVVKHPYYGYDECSFEYREPTPDYRPTVPYLTHRRTPSNSSVSNSHPEEFSPSRQFRTEKYTKDRRDEYRTPKTEYPRKSSDYSLPRDYYRQESQERAELERPANLGLELASTKLRSSLKKYKKSSASGGSSGGGTPTNPTPPDSLTSETDSSYVSARDASSGSQSRVRFSPETMEGPTPERRPSRHS</sequence>
<evidence type="ECO:0000256" key="7">
    <source>
        <dbReference type="ARBA" id="ARBA00022737"/>
    </source>
</evidence>
<accession>A0AAV1KLR9</accession>
<evidence type="ECO:0000259" key="18">
    <source>
        <dbReference type="PROSITE" id="PS50011"/>
    </source>
</evidence>
<name>A0AAV1KLR9_9NEOP</name>
<evidence type="ECO:0000313" key="19">
    <source>
        <dbReference type="EMBL" id="CAK1583062.1"/>
    </source>
</evidence>
<keyword evidence="4 13" id="KW-0728">SH3 domain</keyword>
<dbReference type="GO" id="GO:0004706">
    <property type="term" value="F:JUN kinase kinase kinase activity"/>
    <property type="evidence" value="ECO:0007669"/>
    <property type="project" value="TreeGrafter"/>
</dbReference>
<dbReference type="AlphaFoldDB" id="A0AAV1KLR9"/>
<dbReference type="PROSITE" id="PS00108">
    <property type="entry name" value="PROTEIN_KINASE_ST"/>
    <property type="match status" value="1"/>
</dbReference>
<dbReference type="GO" id="GO:0006950">
    <property type="term" value="P:response to stress"/>
    <property type="evidence" value="ECO:0007669"/>
    <property type="project" value="UniProtKB-ARBA"/>
</dbReference>
<dbReference type="FunFam" id="3.30.200.20:FF:000085">
    <property type="entry name" value="Mitogen-activated protein kinase kinase kinase"/>
    <property type="match status" value="1"/>
</dbReference>
<keyword evidence="7" id="KW-0677">Repeat</keyword>
<evidence type="ECO:0000256" key="1">
    <source>
        <dbReference type="ARBA" id="ARBA00001946"/>
    </source>
</evidence>
<dbReference type="PROSITE" id="PS00107">
    <property type="entry name" value="PROTEIN_KINASE_ATP"/>
    <property type="match status" value="1"/>
</dbReference>
<dbReference type="PROSITE" id="PS50011">
    <property type="entry name" value="PROTEIN_KINASE_DOM"/>
    <property type="match status" value="1"/>
</dbReference>
<comment type="cofactor">
    <cofactor evidence="1">
        <name>Mg(2+)</name>
        <dbReference type="ChEBI" id="CHEBI:18420"/>
    </cofactor>
</comment>
<feature type="compositionally biased region" description="Basic and acidic residues" evidence="16">
    <location>
        <begin position="1009"/>
        <end position="1018"/>
    </location>
</feature>
<dbReference type="Pfam" id="PF07714">
    <property type="entry name" value="PK_Tyr_Ser-Thr"/>
    <property type="match status" value="1"/>
</dbReference>
<evidence type="ECO:0000256" key="4">
    <source>
        <dbReference type="ARBA" id="ARBA00022443"/>
    </source>
</evidence>
<dbReference type="InterPro" id="IPR051681">
    <property type="entry name" value="Ser/Thr_Kinases-Pseudokinases"/>
</dbReference>
<feature type="domain" description="SH3" evidence="17">
    <location>
        <begin position="19"/>
        <end position="83"/>
    </location>
</feature>
<organism evidence="19 20">
    <name type="scientific">Parnassius mnemosyne</name>
    <name type="common">clouded apollo</name>
    <dbReference type="NCBI Taxonomy" id="213953"/>
    <lineage>
        <taxon>Eukaryota</taxon>
        <taxon>Metazoa</taxon>
        <taxon>Ecdysozoa</taxon>
        <taxon>Arthropoda</taxon>
        <taxon>Hexapoda</taxon>
        <taxon>Insecta</taxon>
        <taxon>Pterygota</taxon>
        <taxon>Neoptera</taxon>
        <taxon>Endopterygota</taxon>
        <taxon>Lepidoptera</taxon>
        <taxon>Glossata</taxon>
        <taxon>Ditrysia</taxon>
        <taxon>Papilionoidea</taxon>
        <taxon>Papilionidae</taxon>
        <taxon>Parnassiinae</taxon>
        <taxon>Parnassini</taxon>
        <taxon>Parnassius</taxon>
        <taxon>Driopa</taxon>
    </lineage>
</organism>
<feature type="binding site" evidence="14">
    <location>
        <position position="130"/>
    </location>
    <ligand>
        <name>ATP</name>
        <dbReference type="ChEBI" id="CHEBI:30616"/>
    </ligand>
</feature>
<comment type="catalytic activity">
    <reaction evidence="12">
        <text>L-seryl-[protein] + ATP = O-phospho-L-seryl-[protein] + ADP + H(+)</text>
        <dbReference type="Rhea" id="RHEA:17989"/>
        <dbReference type="Rhea" id="RHEA-COMP:9863"/>
        <dbReference type="Rhea" id="RHEA-COMP:11604"/>
        <dbReference type="ChEBI" id="CHEBI:15378"/>
        <dbReference type="ChEBI" id="CHEBI:29999"/>
        <dbReference type="ChEBI" id="CHEBI:30616"/>
        <dbReference type="ChEBI" id="CHEBI:83421"/>
        <dbReference type="ChEBI" id="CHEBI:456216"/>
        <dbReference type="EC" id="2.7.11.25"/>
    </reaction>
</comment>
<feature type="region of interest" description="Disordered" evidence="16">
    <location>
        <begin position="769"/>
        <end position="790"/>
    </location>
</feature>
<feature type="compositionally biased region" description="Basic and acidic residues" evidence="16">
    <location>
        <begin position="876"/>
        <end position="911"/>
    </location>
</feature>
<gene>
    <name evidence="19" type="ORF">PARMNEM_LOCUS4510</name>
</gene>
<keyword evidence="8 14" id="KW-0547">Nucleotide-binding</keyword>
<evidence type="ECO:0000259" key="17">
    <source>
        <dbReference type="PROSITE" id="PS50002"/>
    </source>
</evidence>
<dbReference type="FunFam" id="1.10.510.10:FF:000076">
    <property type="entry name" value="Mitogen-activated protein kinase kinase kinase"/>
    <property type="match status" value="1"/>
</dbReference>
<dbReference type="PANTHER" id="PTHR44329">
    <property type="entry name" value="SERINE/THREONINE-PROTEIN KINASE TNNI3K-RELATED"/>
    <property type="match status" value="1"/>
</dbReference>
<dbReference type="InterPro" id="IPR000719">
    <property type="entry name" value="Prot_kinase_dom"/>
</dbReference>
<reference evidence="19 20" key="1">
    <citation type="submission" date="2023-11" db="EMBL/GenBank/DDBJ databases">
        <authorList>
            <person name="Hedman E."/>
            <person name="Englund M."/>
            <person name="Stromberg M."/>
            <person name="Nyberg Akerstrom W."/>
            <person name="Nylinder S."/>
            <person name="Jareborg N."/>
            <person name="Kallberg Y."/>
            <person name="Kronander E."/>
        </authorList>
    </citation>
    <scope>NUCLEOTIDE SEQUENCE [LARGE SCALE GENOMIC DNA]</scope>
</reference>
<dbReference type="InterPro" id="IPR011009">
    <property type="entry name" value="Kinase-like_dom_sf"/>
</dbReference>
<dbReference type="Gene3D" id="3.30.200.20">
    <property type="entry name" value="Phosphorylase Kinase, domain 1"/>
    <property type="match status" value="1"/>
</dbReference>
<keyword evidence="10 14" id="KW-0067">ATP-binding</keyword>
<dbReference type="SMART" id="SM00220">
    <property type="entry name" value="S_TKc"/>
    <property type="match status" value="1"/>
</dbReference>
<dbReference type="Proteomes" id="UP001314205">
    <property type="component" value="Unassembled WGS sequence"/>
</dbReference>
<dbReference type="Gene3D" id="2.30.30.40">
    <property type="entry name" value="SH3 Domains"/>
    <property type="match status" value="1"/>
</dbReference>
<evidence type="ECO:0000256" key="8">
    <source>
        <dbReference type="ARBA" id="ARBA00022741"/>
    </source>
</evidence>
<protein>
    <recommendedName>
        <fullName evidence="3">mitogen-activated protein kinase kinase kinase</fullName>
        <ecNumber evidence="3">2.7.11.25</ecNumber>
    </recommendedName>
</protein>
<feature type="region of interest" description="Disordered" evidence="16">
    <location>
        <begin position="950"/>
        <end position="1018"/>
    </location>
</feature>
<keyword evidence="15" id="KW-0175">Coiled coil</keyword>
<dbReference type="PRINTS" id="PR00452">
    <property type="entry name" value="SH3DOMAIN"/>
</dbReference>
<dbReference type="EC" id="2.7.11.25" evidence="3"/>
<dbReference type="InterPro" id="IPR008271">
    <property type="entry name" value="Ser/Thr_kinase_AS"/>
</dbReference>
<comment type="caution">
    <text evidence="19">The sequence shown here is derived from an EMBL/GenBank/DDBJ whole genome shotgun (WGS) entry which is preliminary data.</text>
</comment>
<feature type="compositionally biased region" description="Low complexity" evidence="16">
    <location>
        <begin position="727"/>
        <end position="739"/>
    </location>
</feature>
<feature type="compositionally biased region" description="Polar residues" evidence="16">
    <location>
        <begin position="974"/>
        <end position="998"/>
    </location>
</feature>
<proteinExistence type="inferred from homology"/>
<evidence type="ECO:0000256" key="13">
    <source>
        <dbReference type="PROSITE-ProRule" id="PRU00192"/>
    </source>
</evidence>
<evidence type="ECO:0000256" key="12">
    <source>
        <dbReference type="ARBA" id="ARBA00048329"/>
    </source>
</evidence>
<keyword evidence="9" id="KW-0418">Kinase</keyword>
<keyword evidence="20" id="KW-1185">Reference proteome</keyword>
<dbReference type="InterPro" id="IPR036028">
    <property type="entry name" value="SH3-like_dom_sf"/>
</dbReference>
<keyword evidence="5" id="KW-0723">Serine/threonine-protein kinase</keyword>
<dbReference type="CDD" id="cd14061">
    <property type="entry name" value="STKc_MLK"/>
    <property type="match status" value="1"/>
</dbReference>
<evidence type="ECO:0000256" key="6">
    <source>
        <dbReference type="ARBA" id="ARBA00022679"/>
    </source>
</evidence>
<dbReference type="SUPFAM" id="SSF56112">
    <property type="entry name" value="Protein kinase-like (PK-like)"/>
    <property type="match status" value="1"/>
</dbReference>
<evidence type="ECO:0000313" key="20">
    <source>
        <dbReference type="Proteomes" id="UP001314205"/>
    </source>
</evidence>
<feature type="coiled-coil region" evidence="15">
    <location>
        <begin position="383"/>
        <end position="431"/>
    </location>
</feature>
<dbReference type="Gene3D" id="1.10.510.10">
    <property type="entry name" value="Transferase(Phosphotransferase) domain 1"/>
    <property type="match status" value="1"/>
</dbReference>
<dbReference type="GO" id="GO:0005524">
    <property type="term" value="F:ATP binding"/>
    <property type="evidence" value="ECO:0007669"/>
    <property type="project" value="UniProtKB-UniRule"/>
</dbReference>
<dbReference type="SUPFAM" id="SSF50044">
    <property type="entry name" value="SH3-domain"/>
    <property type="match status" value="1"/>
</dbReference>
<dbReference type="SMART" id="SM00326">
    <property type="entry name" value="SH3"/>
    <property type="match status" value="1"/>
</dbReference>
<evidence type="ECO:0000256" key="3">
    <source>
        <dbReference type="ARBA" id="ARBA00012406"/>
    </source>
</evidence>
<feature type="compositionally biased region" description="Basic and acidic residues" evidence="16">
    <location>
        <begin position="918"/>
        <end position="932"/>
    </location>
</feature>
<keyword evidence="6" id="KW-0808">Transferase</keyword>
<evidence type="ECO:0000256" key="15">
    <source>
        <dbReference type="SAM" id="Coils"/>
    </source>
</evidence>
<feature type="domain" description="Protein kinase" evidence="18">
    <location>
        <begin position="103"/>
        <end position="379"/>
    </location>
</feature>
<feature type="region of interest" description="Disordered" evidence="16">
    <location>
        <begin position="846"/>
        <end position="932"/>
    </location>
</feature>
<evidence type="ECO:0000256" key="9">
    <source>
        <dbReference type="ARBA" id="ARBA00022777"/>
    </source>
</evidence>
<evidence type="ECO:0000256" key="11">
    <source>
        <dbReference type="ARBA" id="ARBA00047559"/>
    </source>
</evidence>
<comment type="catalytic activity">
    <reaction evidence="11">
        <text>L-threonyl-[protein] + ATP = O-phospho-L-threonyl-[protein] + ADP + H(+)</text>
        <dbReference type="Rhea" id="RHEA:46608"/>
        <dbReference type="Rhea" id="RHEA-COMP:11060"/>
        <dbReference type="Rhea" id="RHEA-COMP:11605"/>
        <dbReference type="ChEBI" id="CHEBI:15378"/>
        <dbReference type="ChEBI" id="CHEBI:30013"/>
        <dbReference type="ChEBI" id="CHEBI:30616"/>
        <dbReference type="ChEBI" id="CHEBI:61977"/>
        <dbReference type="ChEBI" id="CHEBI:456216"/>
        <dbReference type="EC" id="2.7.11.25"/>
    </reaction>
</comment>
<dbReference type="InterPro" id="IPR001245">
    <property type="entry name" value="Ser-Thr/Tyr_kinase_cat_dom"/>
</dbReference>
<evidence type="ECO:0000256" key="14">
    <source>
        <dbReference type="PROSITE-ProRule" id="PRU10141"/>
    </source>
</evidence>
<dbReference type="PANTHER" id="PTHR44329:SF293">
    <property type="entry name" value="MITOGEN-ACTIVATED PROTEIN KINASE KINASE KINASE"/>
    <property type="match status" value="1"/>
</dbReference>
<dbReference type="PROSITE" id="PS50002">
    <property type="entry name" value="SH3"/>
    <property type="match status" value="1"/>
</dbReference>
<evidence type="ECO:0000256" key="2">
    <source>
        <dbReference type="ARBA" id="ARBA00006529"/>
    </source>
</evidence>
<dbReference type="EMBL" id="CAVLGL010000046">
    <property type="protein sequence ID" value="CAK1583062.1"/>
    <property type="molecule type" value="Genomic_DNA"/>
</dbReference>
<comment type="similarity">
    <text evidence="2">Belongs to the protein kinase superfamily. STE Ser/Thr protein kinase family. MAP kinase kinase kinase subfamily.</text>
</comment>
<dbReference type="InterPro" id="IPR017441">
    <property type="entry name" value="Protein_kinase_ATP_BS"/>
</dbReference>
<dbReference type="InterPro" id="IPR001452">
    <property type="entry name" value="SH3_domain"/>
</dbReference>
<dbReference type="PRINTS" id="PR00109">
    <property type="entry name" value="TYRKINASE"/>
</dbReference>